<reference evidence="3" key="1">
    <citation type="journal article" date="2019" name="Int. J. Syst. Evol. Microbiol.">
        <title>The Global Catalogue of Microorganisms (GCM) 10K type strain sequencing project: providing services to taxonomists for standard genome sequencing and annotation.</title>
        <authorList>
            <consortium name="The Broad Institute Genomics Platform"/>
            <consortium name="The Broad Institute Genome Sequencing Center for Infectious Disease"/>
            <person name="Wu L."/>
            <person name="Ma J."/>
        </authorList>
    </citation>
    <scope>NUCLEOTIDE SEQUENCE [LARGE SCALE GENOMIC DNA]</scope>
    <source>
        <strain evidence="3">CCUG 52478</strain>
    </source>
</reference>
<name>A0ABW3W5X7_9ACTN</name>
<comment type="caution">
    <text evidence="2">The sequence shown here is derived from an EMBL/GenBank/DDBJ whole genome shotgun (WGS) entry which is preliminary data.</text>
</comment>
<sequence>MADNADAEPGIQGGDLVLSATSHRADHGAAPAPGHHEQGGAHRAPRKGLLARLLHKG</sequence>
<protein>
    <submittedName>
        <fullName evidence="2">Uncharacterized protein</fullName>
    </submittedName>
</protein>
<proteinExistence type="predicted"/>
<gene>
    <name evidence="2" type="ORF">ACFQ3F_17665</name>
</gene>
<accession>A0ABW3W5X7</accession>
<feature type="region of interest" description="Disordered" evidence="1">
    <location>
        <begin position="1"/>
        <end position="57"/>
    </location>
</feature>
<dbReference type="RefSeq" id="WP_367919971.1">
    <property type="nucleotide sequence ID" value="NZ_BAABAC010000024.1"/>
</dbReference>
<evidence type="ECO:0000256" key="1">
    <source>
        <dbReference type="SAM" id="MobiDB-lite"/>
    </source>
</evidence>
<dbReference type="EMBL" id="JBHTLX010000021">
    <property type="protein sequence ID" value="MFD1249632.1"/>
    <property type="molecule type" value="Genomic_DNA"/>
</dbReference>
<evidence type="ECO:0000313" key="3">
    <source>
        <dbReference type="Proteomes" id="UP001597229"/>
    </source>
</evidence>
<evidence type="ECO:0000313" key="2">
    <source>
        <dbReference type="EMBL" id="MFD1249632.1"/>
    </source>
</evidence>
<organism evidence="2 3">
    <name type="scientific">Nocardioides ginsengisoli</name>
    <dbReference type="NCBI Taxonomy" id="363868"/>
    <lineage>
        <taxon>Bacteria</taxon>
        <taxon>Bacillati</taxon>
        <taxon>Actinomycetota</taxon>
        <taxon>Actinomycetes</taxon>
        <taxon>Propionibacteriales</taxon>
        <taxon>Nocardioidaceae</taxon>
        <taxon>Nocardioides</taxon>
    </lineage>
</organism>
<keyword evidence="3" id="KW-1185">Reference proteome</keyword>
<dbReference type="Proteomes" id="UP001597229">
    <property type="component" value="Unassembled WGS sequence"/>
</dbReference>